<sequence>MRYNGTIRRLFSWNSGSITFEENNEIKVINFYNQDNLLIIPINKNFDDYKQKIRWLKYDEVSFYIDSNPNAEGELMAVHISLVANEKLKFLHSMIEEDNIIAGFCQKIKKKYYIKEEETQIFFPLVLPLGVTYPEQNDYIFAKVDNADLVSLRHSNALLEDGEYKIEYENFFEMKDIIMAANITRIKGSFVVIELQLFKSVNAYIKLRGKDRQKVKKLFIGQELFVLFEEADDKMGLRFALKAYKAERDCENELNDQATS</sequence>
<evidence type="ECO:0000313" key="1">
    <source>
        <dbReference type="EMBL" id="MPL66683.1"/>
    </source>
</evidence>
<gene>
    <name evidence="1" type="ORF">SDC9_12370</name>
</gene>
<organism evidence="1">
    <name type="scientific">bioreactor metagenome</name>
    <dbReference type="NCBI Taxonomy" id="1076179"/>
    <lineage>
        <taxon>unclassified sequences</taxon>
        <taxon>metagenomes</taxon>
        <taxon>ecological metagenomes</taxon>
    </lineage>
</organism>
<proteinExistence type="predicted"/>
<comment type="caution">
    <text evidence="1">The sequence shown here is derived from an EMBL/GenBank/DDBJ whole genome shotgun (WGS) entry which is preliminary data.</text>
</comment>
<protein>
    <submittedName>
        <fullName evidence="1">Uncharacterized protein</fullName>
    </submittedName>
</protein>
<dbReference type="EMBL" id="VSSQ01000033">
    <property type="protein sequence ID" value="MPL66683.1"/>
    <property type="molecule type" value="Genomic_DNA"/>
</dbReference>
<accession>A0A644TIF0</accession>
<name>A0A644TIF0_9ZZZZ</name>
<dbReference type="AlphaFoldDB" id="A0A644TIF0"/>
<reference evidence="1" key="1">
    <citation type="submission" date="2019-08" db="EMBL/GenBank/DDBJ databases">
        <authorList>
            <person name="Kucharzyk K."/>
            <person name="Murdoch R.W."/>
            <person name="Higgins S."/>
            <person name="Loffler F."/>
        </authorList>
    </citation>
    <scope>NUCLEOTIDE SEQUENCE</scope>
</reference>